<accession>A0A2N7JG98</accession>
<evidence type="ECO:0000313" key="2">
    <source>
        <dbReference type="EMBL" id="TKF33249.1"/>
    </source>
</evidence>
<dbReference type="Proteomes" id="UP001569177">
    <property type="component" value="Unassembled WGS sequence"/>
</dbReference>
<dbReference type="EMBL" id="JBGOOJ010000018">
    <property type="protein sequence ID" value="MEZ8091726.1"/>
    <property type="molecule type" value="Genomic_DNA"/>
</dbReference>
<proteinExistence type="predicted"/>
<sequence length="95" mass="10903">MIVSEYVVKKPNDKALNLIIELGLPEPGSTGDYRCKFSVLALGIDEYIYGVDAMQSYCMALKRFNFLINDLISEGYKFYYPGFLDMELDILSTYF</sequence>
<name>A0A2N7JG98_9VIBR</name>
<dbReference type="EMBL" id="SYUV01000022">
    <property type="protein sequence ID" value="TKF33249.1"/>
    <property type="molecule type" value="Genomic_DNA"/>
</dbReference>
<reference evidence="2 3" key="1">
    <citation type="submission" date="2019-04" db="EMBL/GenBank/DDBJ databases">
        <title>A reverse ecology approach based on a biological definition of microbial populations.</title>
        <authorList>
            <person name="Arevalo P."/>
            <person name="Vaninsberghe D."/>
            <person name="Elsherbini J."/>
            <person name="Gore J."/>
            <person name="Polz M."/>
        </authorList>
    </citation>
    <scope>NUCLEOTIDE SEQUENCE [LARGE SCALE GENOMIC DNA]</scope>
    <source>
        <strain evidence="2 3">10N.261.46.F4</strain>
    </source>
</reference>
<evidence type="ECO:0000313" key="4">
    <source>
        <dbReference type="Proteomes" id="UP001569177"/>
    </source>
</evidence>
<dbReference type="Proteomes" id="UP000307574">
    <property type="component" value="Unassembled WGS sequence"/>
</dbReference>
<protein>
    <submittedName>
        <fullName evidence="2">Uncharacterized protein</fullName>
    </submittedName>
</protein>
<evidence type="ECO:0000313" key="3">
    <source>
        <dbReference type="Proteomes" id="UP000307574"/>
    </source>
</evidence>
<comment type="caution">
    <text evidence="2">The sequence shown here is derived from an EMBL/GenBank/DDBJ whole genome shotgun (WGS) entry which is preliminary data.</text>
</comment>
<dbReference type="RefSeq" id="WP_017058473.1">
    <property type="nucleotide sequence ID" value="NZ_CP065151.1"/>
</dbReference>
<evidence type="ECO:0000313" key="1">
    <source>
        <dbReference type="EMBL" id="MEZ8091726.1"/>
    </source>
</evidence>
<gene>
    <name evidence="1" type="ORF">ACED24_16825</name>
    <name evidence="2" type="ORF">FCV50_07720</name>
</gene>
<dbReference type="AlphaFoldDB" id="A0A2N7JG98"/>
<keyword evidence="4" id="KW-1185">Reference proteome</keyword>
<organism evidence="2 3">
    <name type="scientific">Vibrio kanaloae</name>
    <dbReference type="NCBI Taxonomy" id="170673"/>
    <lineage>
        <taxon>Bacteria</taxon>
        <taxon>Pseudomonadati</taxon>
        <taxon>Pseudomonadota</taxon>
        <taxon>Gammaproteobacteria</taxon>
        <taxon>Vibrionales</taxon>
        <taxon>Vibrionaceae</taxon>
        <taxon>Vibrio</taxon>
    </lineage>
</organism>
<reference evidence="1 4" key="2">
    <citation type="submission" date="2024-06" db="EMBL/GenBank/DDBJ databases">
        <authorList>
            <person name="Steensen K."/>
            <person name="Seneca J."/>
            <person name="Bartlau N."/>
            <person name="Yu A.X."/>
            <person name="Polz M.F."/>
        </authorList>
    </citation>
    <scope>NUCLEOTIDE SEQUENCE [LARGE SCALE GENOMIC DNA]</scope>
    <source>
        <strain evidence="1 4">5S240</strain>
    </source>
</reference>